<keyword evidence="2" id="KW-0812">Transmembrane</keyword>
<dbReference type="OrthoDB" id="235893at2"/>
<dbReference type="EMBL" id="MVHM01000018">
    <property type="protein sequence ID" value="ORA33568.1"/>
    <property type="molecule type" value="Genomic_DNA"/>
</dbReference>
<evidence type="ECO:0000313" key="7">
    <source>
        <dbReference type="Proteomes" id="UP000467379"/>
    </source>
</evidence>
<feature type="transmembrane region" description="Helical" evidence="2">
    <location>
        <begin position="242"/>
        <end position="265"/>
    </location>
</feature>
<feature type="transmembrane region" description="Helical" evidence="2">
    <location>
        <begin position="142"/>
        <end position="160"/>
    </location>
</feature>
<dbReference type="EMBL" id="AP022606">
    <property type="protein sequence ID" value="BBZ11527.1"/>
    <property type="molecule type" value="Genomic_DNA"/>
</dbReference>
<evidence type="ECO:0000313" key="4">
    <source>
        <dbReference type="EMBL" id="BBZ11527.1"/>
    </source>
</evidence>
<feature type="transmembrane region" description="Helical" evidence="2">
    <location>
        <begin position="295"/>
        <end position="312"/>
    </location>
</feature>
<evidence type="ECO:0000313" key="6">
    <source>
        <dbReference type="Proteomes" id="UP000192441"/>
    </source>
</evidence>
<feature type="transmembrane region" description="Helical" evidence="2">
    <location>
        <begin position="204"/>
        <end position="222"/>
    </location>
</feature>
<evidence type="ECO:0000256" key="2">
    <source>
        <dbReference type="SAM" id="Phobius"/>
    </source>
</evidence>
<feature type="transmembrane region" description="Helical" evidence="2">
    <location>
        <begin position="348"/>
        <end position="370"/>
    </location>
</feature>
<name>A0A7I7W3G2_9MYCO</name>
<reference evidence="4 7" key="2">
    <citation type="journal article" date="2019" name="Emerg. Microbes Infect.">
        <title>Comprehensive subspecies identification of 175 nontuberculous mycobacteria species based on 7547 genomic profiles.</title>
        <authorList>
            <person name="Matsumoto Y."/>
            <person name="Kinjo T."/>
            <person name="Motooka D."/>
            <person name="Nabeya D."/>
            <person name="Jung N."/>
            <person name="Uechi K."/>
            <person name="Horii T."/>
            <person name="Iida T."/>
            <person name="Fujita J."/>
            <person name="Nakamura S."/>
        </authorList>
    </citation>
    <scope>NUCLEOTIDE SEQUENCE [LARGE SCALE GENOMIC DNA]</scope>
    <source>
        <strain evidence="4 7">JCM 12687</strain>
    </source>
</reference>
<organism evidence="5 6">
    <name type="scientific">Mycobacterium branderi</name>
    <dbReference type="NCBI Taxonomy" id="43348"/>
    <lineage>
        <taxon>Bacteria</taxon>
        <taxon>Bacillati</taxon>
        <taxon>Actinomycetota</taxon>
        <taxon>Actinomycetes</taxon>
        <taxon>Mycobacteriales</taxon>
        <taxon>Mycobacteriaceae</taxon>
        <taxon>Mycobacterium</taxon>
    </lineage>
</organism>
<feature type="domain" description="Threonine/serine exporter-like N-terminal" evidence="3">
    <location>
        <begin position="13"/>
        <end position="252"/>
    </location>
</feature>
<comment type="similarity">
    <text evidence="1">Belongs to the ThrE exporter (TC 2.A.79) family.</text>
</comment>
<keyword evidence="7" id="KW-1185">Reference proteome</keyword>
<keyword evidence="2" id="KW-0472">Membrane</keyword>
<feature type="transmembrane region" description="Helical" evidence="2">
    <location>
        <begin position="376"/>
        <end position="402"/>
    </location>
</feature>
<reference evidence="4" key="3">
    <citation type="submission" date="2020-02" db="EMBL/GenBank/DDBJ databases">
        <authorList>
            <person name="Matsumoto Y."/>
            <person name="Motooka D."/>
            <person name="Nakamura S."/>
        </authorList>
    </citation>
    <scope>NUCLEOTIDE SEQUENCE</scope>
    <source>
        <strain evidence="4">JCM 12687</strain>
    </source>
</reference>
<keyword evidence="2" id="KW-1133">Transmembrane helix</keyword>
<evidence type="ECO:0000313" key="5">
    <source>
        <dbReference type="EMBL" id="ORA33568.1"/>
    </source>
</evidence>
<protein>
    <recommendedName>
        <fullName evidence="3">Threonine/serine exporter-like N-terminal domain-containing protein</fullName>
    </recommendedName>
</protein>
<dbReference type="PANTHER" id="PTHR31082:SF4">
    <property type="entry name" value="PHEROMONE-REGULATED MEMBRANE PROTEIN 10"/>
    <property type="match status" value="1"/>
</dbReference>
<dbReference type="GO" id="GO:0022857">
    <property type="term" value="F:transmembrane transporter activity"/>
    <property type="evidence" value="ECO:0007669"/>
    <property type="project" value="InterPro"/>
</dbReference>
<dbReference type="Pfam" id="PF06738">
    <property type="entry name" value="ThrE"/>
    <property type="match status" value="1"/>
</dbReference>
<feature type="transmembrane region" description="Helical" evidence="2">
    <location>
        <begin position="271"/>
        <end position="288"/>
    </location>
</feature>
<sequence length="411" mass="43297">MTAPDRSETVAVDFLVRLGAAMTAANYPVNLVRRTLIRTAHRYGLAHHFLVLPNYVQLSGSDQAGGAVLRVVRAGRELRYDQTFPLADLVDQAESGDIAAADGLAELDRIRALPRRFPAWVSVIGYAVQSAGFALVLQPTPIALIAATGFGLLVGVLELLDRVSAAIGQLLPAISAFLVAASAFSLDRLLHLGPNNLRVEAAPLALFLPGVPITLAVIELTVREMVSGAVRLIAGFMQLAQLAFGILIAAQMLGVTAAELIVGPVNKFGPWAPWLGVAVYGIGIRLYLGPPRKFTPWLLGILFVAYAGQVAANAVLGSYASGFGGGFTLMLCALAISQLPSSPPTAALLLPGFWLLIPGALGLVGVTQFMGTDRGAVFTGTLTSMISIALGFQAGLLVWGAFHQLRDTIWK</sequence>
<feature type="transmembrane region" description="Helical" evidence="2">
    <location>
        <begin position="318"/>
        <end position="336"/>
    </location>
</feature>
<reference evidence="5 6" key="1">
    <citation type="submission" date="2016-12" db="EMBL/GenBank/DDBJ databases">
        <title>The new phylogeny of genus Mycobacterium.</title>
        <authorList>
            <person name="Tortoli E."/>
            <person name="Trovato A."/>
            <person name="Cirillo D.M."/>
        </authorList>
    </citation>
    <scope>NUCLEOTIDE SEQUENCE [LARGE SCALE GENOMIC DNA]</scope>
    <source>
        <strain evidence="5 6">DSM 44624</strain>
    </source>
</reference>
<accession>A0A7I7W3G2</accession>
<dbReference type="Proteomes" id="UP000192441">
    <property type="component" value="Unassembled WGS sequence"/>
</dbReference>
<proteinExistence type="inferred from homology"/>
<feature type="transmembrane region" description="Helical" evidence="2">
    <location>
        <begin position="167"/>
        <end position="184"/>
    </location>
</feature>
<dbReference type="AlphaFoldDB" id="A0A7I7W3G2"/>
<evidence type="ECO:0000259" key="3">
    <source>
        <dbReference type="Pfam" id="PF06738"/>
    </source>
</evidence>
<dbReference type="InterPro" id="IPR010619">
    <property type="entry name" value="ThrE-like_N"/>
</dbReference>
<gene>
    <name evidence="5" type="ORF">BST20_22085</name>
    <name evidence="4" type="ORF">MBRA_17220</name>
</gene>
<dbReference type="RefSeq" id="WP_083133551.1">
    <property type="nucleotide sequence ID" value="NZ_AP022606.1"/>
</dbReference>
<dbReference type="PANTHER" id="PTHR31082">
    <property type="entry name" value="PHEROMONE-REGULATED MEMBRANE PROTEIN 10"/>
    <property type="match status" value="1"/>
</dbReference>
<dbReference type="Proteomes" id="UP000467379">
    <property type="component" value="Chromosome"/>
</dbReference>
<evidence type="ECO:0000256" key="1">
    <source>
        <dbReference type="ARBA" id="ARBA00034125"/>
    </source>
</evidence>
<feature type="transmembrane region" description="Helical" evidence="2">
    <location>
        <begin position="117"/>
        <end position="136"/>
    </location>
</feature>
<dbReference type="InterPro" id="IPR051361">
    <property type="entry name" value="ThrE/Ser_Exporter"/>
</dbReference>